<reference evidence="2 3" key="1">
    <citation type="submission" date="2019-08" db="EMBL/GenBank/DDBJ databases">
        <title>Archangium and Cystobacter genomes.</title>
        <authorList>
            <person name="Chen I.-C.K."/>
            <person name="Wielgoss S."/>
        </authorList>
    </citation>
    <scope>NUCLEOTIDE SEQUENCE [LARGE SCALE GENOMIC DNA]</scope>
    <source>
        <strain evidence="2 3">Cbm 6</strain>
    </source>
</reference>
<keyword evidence="3" id="KW-1185">Reference proteome</keyword>
<feature type="compositionally biased region" description="Basic and acidic residues" evidence="1">
    <location>
        <begin position="176"/>
        <end position="185"/>
    </location>
</feature>
<organism evidence="2 3">
    <name type="scientific">Archangium minus</name>
    <dbReference type="NCBI Taxonomy" id="83450"/>
    <lineage>
        <taxon>Bacteria</taxon>
        <taxon>Pseudomonadati</taxon>
        <taxon>Myxococcota</taxon>
        <taxon>Myxococcia</taxon>
        <taxon>Myxococcales</taxon>
        <taxon>Cystobacterineae</taxon>
        <taxon>Archangiaceae</taxon>
        <taxon>Archangium</taxon>
    </lineage>
</organism>
<dbReference type="EMBL" id="CP043494">
    <property type="protein sequence ID" value="WNG52147.1"/>
    <property type="molecule type" value="Genomic_DNA"/>
</dbReference>
<dbReference type="InterPro" id="IPR036867">
    <property type="entry name" value="R3H_dom_sf"/>
</dbReference>
<proteinExistence type="predicted"/>
<feature type="region of interest" description="Disordered" evidence="1">
    <location>
        <begin position="103"/>
        <end position="185"/>
    </location>
</feature>
<feature type="compositionally biased region" description="Low complexity" evidence="1">
    <location>
        <begin position="143"/>
        <end position="175"/>
    </location>
</feature>
<name>A0ABY9X9S3_9BACT</name>
<gene>
    <name evidence="2" type="ORF">F0U60_54625</name>
</gene>
<dbReference type="RefSeq" id="WP_395812571.1">
    <property type="nucleotide sequence ID" value="NZ_CP043494.1"/>
</dbReference>
<dbReference type="Gene3D" id="3.30.1370.50">
    <property type="entry name" value="R3H-like domain"/>
    <property type="match status" value="1"/>
</dbReference>
<feature type="compositionally biased region" description="Basic and acidic residues" evidence="1">
    <location>
        <begin position="103"/>
        <end position="114"/>
    </location>
</feature>
<evidence type="ECO:0000313" key="2">
    <source>
        <dbReference type="EMBL" id="WNG52147.1"/>
    </source>
</evidence>
<feature type="region of interest" description="Disordered" evidence="1">
    <location>
        <begin position="247"/>
        <end position="272"/>
    </location>
</feature>
<accession>A0ABY9X9S3</accession>
<evidence type="ECO:0008006" key="4">
    <source>
        <dbReference type="Google" id="ProtNLM"/>
    </source>
</evidence>
<feature type="compositionally biased region" description="Acidic residues" evidence="1">
    <location>
        <begin position="262"/>
        <end position="272"/>
    </location>
</feature>
<feature type="compositionally biased region" description="Low complexity" evidence="1">
    <location>
        <begin position="115"/>
        <end position="135"/>
    </location>
</feature>
<protein>
    <recommendedName>
        <fullName evidence="4">R3H domain-containing protein</fullName>
    </recommendedName>
</protein>
<sequence length="272" mass="29008">MSDVQAPEASTSSATAGAELRARVERLLTDILGMMGFPARLDFKDASDGSLAVALHFQGEPPPGVESGKRSQVVDSLQFLLNKMLHRPGAERRFVLVGAGVHPEPRSERLKREQAAAQATPAAAAPQAVEAASRPAPAPPQQPRKQAPAPQPQAKPARGQAAPPQQQAKAAPARPVETDERSLEVAEDAALKEAARKLAERSGTLGRFYALVTVKPEDRARVLKAVEGVPGVKVSCEGEGRNRRVVFTPEKPAPLPKRSMLPEDDDEDDLEG</sequence>
<dbReference type="Proteomes" id="UP001611383">
    <property type="component" value="Chromosome"/>
</dbReference>
<evidence type="ECO:0000256" key="1">
    <source>
        <dbReference type="SAM" id="MobiDB-lite"/>
    </source>
</evidence>
<evidence type="ECO:0000313" key="3">
    <source>
        <dbReference type="Proteomes" id="UP001611383"/>
    </source>
</evidence>